<organism evidence="1 2">
    <name type="scientific">Fonsecaea monophora</name>
    <dbReference type="NCBI Taxonomy" id="254056"/>
    <lineage>
        <taxon>Eukaryota</taxon>
        <taxon>Fungi</taxon>
        <taxon>Dikarya</taxon>
        <taxon>Ascomycota</taxon>
        <taxon>Pezizomycotina</taxon>
        <taxon>Eurotiomycetes</taxon>
        <taxon>Chaetothyriomycetidae</taxon>
        <taxon>Chaetothyriales</taxon>
        <taxon>Herpotrichiellaceae</taxon>
        <taxon>Fonsecaea</taxon>
    </lineage>
</organism>
<dbReference type="RefSeq" id="XP_022514920.1">
    <property type="nucleotide sequence ID" value="XM_022652895.1"/>
</dbReference>
<evidence type="ECO:0000313" key="2">
    <source>
        <dbReference type="Proteomes" id="UP000077002"/>
    </source>
</evidence>
<accession>A0A177FFJ6</accession>
<gene>
    <name evidence="1" type="ORF">AYO21_02919</name>
</gene>
<sequence>MVSVESTAAQAVSAVTQGPITSASPALLNLTNLRTVAADVTSSLSLPLAKNPLFRFPLRVASQIDRALLHVWNRFILEGLGISSLARAGTATAAGAAGAQAMADAAVQPGLAQAVGDAAAESWSTFFAEVFQATGFKSYWGMLHYLSSRWAFICFAVVRASVSETTKTSADLRRP</sequence>
<dbReference type="EMBL" id="LVKK01000013">
    <property type="protein sequence ID" value="OAG42968.1"/>
    <property type="molecule type" value="Genomic_DNA"/>
</dbReference>
<dbReference type="Proteomes" id="UP000077002">
    <property type="component" value="Unassembled WGS sequence"/>
</dbReference>
<evidence type="ECO:0000313" key="1">
    <source>
        <dbReference type="EMBL" id="OAG42968.1"/>
    </source>
</evidence>
<reference evidence="1 2" key="1">
    <citation type="submission" date="2016-03" db="EMBL/GenBank/DDBJ databases">
        <title>Draft genome sequence of the Fonsecaea monophora CBS 269.37.</title>
        <authorList>
            <person name="Bombassaro A."/>
            <person name="Vinicius W.A."/>
            <person name="De Hoog S."/>
            <person name="Sun J."/>
            <person name="Souza E.M."/>
            <person name="Raittz R.T."/>
            <person name="Costa F."/>
            <person name="Leao A.C."/>
            <person name="Tadra-Sfeir M.Z."/>
            <person name="Baura V."/>
            <person name="Balsanelli E."/>
            <person name="Pedrosa F.O."/>
            <person name="Moreno L.F."/>
            <person name="Steffens M.B."/>
            <person name="Xi L."/>
            <person name="Bocca A.L."/>
            <person name="Felipe M.S."/>
            <person name="Teixeira M."/>
            <person name="Telles Filho F.Q."/>
            <person name="Azevedo C.M."/>
            <person name="Gomes R."/>
            <person name="Vicente V.A."/>
        </authorList>
    </citation>
    <scope>NUCLEOTIDE SEQUENCE [LARGE SCALE GENOMIC DNA]</scope>
    <source>
        <strain evidence="1 2">CBS 269.37</strain>
    </source>
</reference>
<name>A0A177FFJ6_9EURO</name>
<dbReference type="OrthoDB" id="10640599at2759"/>
<protein>
    <submittedName>
        <fullName evidence="1">Uncharacterized protein</fullName>
    </submittedName>
</protein>
<dbReference type="GeneID" id="34598092"/>
<proteinExistence type="predicted"/>
<keyword evidence="2" id="KW-1185">Reference proteome</keyword>
<comment type="caution">
    <text evidence="1">The sequence shown here is derived from an EMBL/GenBank/DDBJ whole genome shotgun (WGS) entry which is preliminary data.</text>
</comment>
<dbReference type="AlphaFoldDB" id="A0A177FFJ6"/>